<dbReference type="InterPro" id="IPR036271">
    <property type="entry name" value="Tet_transcr_reg_TetR-rel_C_sf"/>
</dbReference>
<dbReference type="RefSeq" id="WP_146325618.1">
    <property type="nucleotide sequence ID" value="NZ_BAABLR010000023.1"/>
</dbReference>
<dbReference type="SUPFAM" id="SSF48498">
    <property type="entry name" value="Tetracyclin repressor-like, C-terminal domain"/>
    <property type="match status" value="1"/>
</dbReference>
<gene>
    <name evidence="1" type="ORF">FRX94_12180</name>
</gene>
<comment type="caution">
    <text evidence="1">The sequence shown here is derived from an EMBL/GenBank/DDBJ whole genome shotgun (WGS) entry which is preliminary data.</text>
</comment>
<dbReference type="EMBL" id="VOHM01000038">
    <property type="protein sequence ID" value="TWT17784.1"/>
    <property type="molecule type" value="Genomic_DNA"/>
</dbReference>
<organism evidence="1 2">
    <name type="scientific">Corynebacterium canis</name>
    <dbReference type="NCBI Taxonomy" id="679663"/>
    <lineage>
        <taxon>Bacteria</taxon>
        <taxon>Bacillati</taxon>
        <taxon>Actinomycetota</taxon>
        <taxon>Actinomycetes</taxon>
        <taxon>Mycobacteriales</taxon>
        <taxon>Corynebacteriaceae</taxon>
        <taxon>Corynebacterium</taxon>
    </lineage>
</organism>
<sequence length="189" mass="21125">MSTPLTARQQQLFNALRAKFLHSGFSDFTIDSACKEFHCSKSTMYALGQSRDEIIQKVVKDFFREITQHTEAALAGHPSAQAALEAYFAAIFDALQPASSQFMRDLAHEKVAQEIYATNTQAATQRMLQLLHQGVAAGEFRPLPAEFLARLIETSMSQIQQGHYADTLPVADTYKELGELVIYGIHRRS</sequence>
<name>A0A5C5TVE7_9CORY</name>
<dbReference type="InterPro" id="IPR009057">
    <property type="entry name" value="Homeodomain-like_sf"/>
</dbReference>
<dbReference type="OrthoDB" id="5181477at2"/>
<dbReference type="Gene3D" id="1.10.357.10">
    <property type="entry name" value="Tetracycline Repressor, domain 2"/>
    <property type="match status" value="1"/>
</dbReference>
<evidence type="ECO:0000313" key="1">
    <source>
        <dbReference type="EMBL" id="TWT17784.1"/>
    </source>
</evidence>
<keyword evidence="2" id="KW-1185">Reference proteome</keyword>
<evidence type="ECO:0000313" key="2">
    <source>
        <dbReference type="Proteomes" id="UP000320791"/>
    </source>
</evidence>
<dbReference type="SUPFAM" id="SSF46689">
    <property type="entry name" value="Homeodomain-like"/>
    <property type="match status" value="1"/>
</dbReference>
<dbReference type="Proteomes" id="UP000320791">
    <property type="component" value="Unassembled WGS sequence"/>
</dbReference>
<protein>
    <submittedName>
        <fullName evidence="1">TetR/AcrR family transcriptional regulator</fullName>
    </submittedName>
</protein>
<accession>A0A5C5TVE7</accession>
<dbReference type="AlphaFoldDB" id="A0A5C5TVE7"/>
<proteinExistence type="predicted"/>
<reference evidence="1 2" key="1">
    <citation type="submission" date="2019-08" db="EMBL/GenBank/DDBJ databases">
        <authorList>
            <person name="Lei W."/>
        </authorList>
    </citation>
    <scope>NUCLEOTIDE SEQUENCE [LARGE SCALE GENOMIC DNA]</scope>
    <source>
        <strain evidence="1 2">CCUG 58627</strain>
    </source>
</reference>